<dbReference type="SMART" id="SM00530">
    <property type="entry name" value="HTH_XRE"/>
    <property type="match status" value="1"/>
</dbReference>
<dbReference type="InterPro" id="IPR010982">
    <property type="entry name" value="Lambda_DNA-bd_dom_sf"/>
</dbReference>
<evidence type="ECO:0000313" key="3">
    <source>
        <dbReference type="Proteomes" id="UP000712527"/>
    </source>
</evidence>
<dbReference type="SUPFAM" id="SSF47413">
    <property type="entry name" value="lambda repressor-like DNA-binding domains"/>
    <property type="match status" value="1"/>
</dbReference>
<dbReference type="RefSeq" id="WP_239471488.1">
    <property type="nucleotide sequence ID" value="NZ_JACSNQ010000003.1"/>
</dbReference>
<reference evidence="2 3" key="1">
    <citation type="journal article" date="2021" name="Sci. Rep.">
        <title>The distribution of antibiotic resistance genes in chicken gut microbiota commensals.</title>
        <authorList>
            <person name="Juricova H."/>
            <person name="Matiasovicova J."/>
            <person name="Kubasova T."/>
            <person name="Cejkova D."/>
            <person name="Rychlik I."/>
        </authorList>
    </citation>
    <scope>NUCLEOTIDE SEQUENCE [LARGE SCALE GENOMIC DNA]</scope>
    <source>
        <strain evidence="2 3">An794</strain>
    </source>
</reference>
<name>A0ABS2F0M4_9ACTN</name>
<feature type="domain" description="HTH cro/C1-type" evidence="1">
    <location>
        <begin position="37"/>
        <end position="92"/>
    </location>
</feature>
<comment type="caution">
    <text evidence="2">The sequence shown here is derived from an EMBL/GenBank/DDBJ whole genome shotgun (WGS) entry which is preliminary data.</text>
</comment>
<dbReference type="InterPro" id="IPR001387">
    <property type="entry name" value="Cro/C1-type_HTH"/>
</dbReference>
<evidence type="ECO:0000313" key="2">
    <source>
        <dbReference type="EMBL" id="MBM6774521.1"/>
    </source>
</evidence>
<proteinExistence type="predicted"/>
<gene>
    <name evidence="2" type="ORF">H9X80_03035</name>
</gene>
<accession>A0ABS2F0M4</accession>
<keyword evidence="3" id="KW-1185">Reference proteome</keyword>
<sequence length="146" mass="16435">MAQERLTEELLERLLAAERPEAYLDEGLTIDRDLPDYLRELLAEKGLKRADVVRASGLNSTFVYDVFQGKSHMGRDNAVMLALGLGCTLIETQRLLRLDGVSELWPKVRRDAIIIWCVEHGLSRVETDDELYALGEKPLLGTGPLK</sequence>
<protein>
    <submittedName>
        <fullName evidence="2">Helix-turn-helix transcriptional regulator</fullName>
    </submittedName>
</protein>
<dbReference type="Proteomes" id="UP000712527">
    <property type="component" value="Unassembled WGS sequence"/>
</dbReference>
<evidence type="ECO:0000259" key="1">
    <source>
        <dbReference type="SMART" id="SM00530"/>
    </source>
</evidence>
<dbReference type="CDD" id="cd00093">
    <property type="entry name" value="HTH_XRE"/>
    <property type="match status" value="1"/>
</dbReference>
<dbReference type="EMBL" id="JACSNQ010000003">
    <property type="protein sequence ID" value="MBM6774521.1"/>
    <property type="molecule type" value="Genomic_DNA"/>
</dbReference>
<organism evidence="2 3">
    <name type="scientific">Olsenella profusa</name>
    <dbReference type="NCBI Taxonomy" id="138595"/>
    <lineage>
        <taxon>Bacteria</taxon>
        <taxon>Bacillati</taxon>
        <taxon>Actinomycetota</taxon>
        <taxon>Coriobacteriia</taxon>
        <taxon>Coriobacteriales</taxon>
        <taxon>Atopobiaceae</taxon>
        <taxon>Olsenella</taxon>
    </lineage>
</organism>